<dbReference type="Pfam" id="PF03119">
    <property type="entry name" value="DNA_ligase_ZBD"/>
    <property type="match status" value="1"/>
</dbReference>
<evidence type="ECO:0000256" key="8">
    <source>
        <dbReference type="ARBA" id="ARBA00022833"/>
    </source>
</evidence>
<dbReference type="Pfam" id="PF00533">
    <property type="entry name" value="BRCT"/>
    <property type="match status" value="1"/>
</dbReference>
<dbReference type="PANTHER" id="PTHR23389:SF9">
    <property type="entry name" value="DNA LIGASE"/>
    <property type="match status" value="1"/>
</dbReference>
<dbReference type="FunFam" id="1.10.150.20:FF:000007">
    <property type="entry name" value="DNA ligase"/>
    <property type="match status" value="1"/>
</dbReference>
<dbReference type="FunFam" id="3.30.470.30:FF:000001">
    <property type="entry name" value="DNA ligase"/>
    <property type="match status" value="1"/>
</dbReference>
<dbReference type="GO" id="GO:0003677">
    <property type="term" value="F:DNA binding"/>
    <property type="evidence" value="ECO:0007669"/>
    <property type="project" value="InterPro"/>
</dbReference>
<dbReference type="Gene3D" id="3.40.50.10190">
    <property type="entry name" value="BRCT domain"/>
    <property type="match status" value="1"/>
</dbReference>
<dbReference type="Pfam" id="PF14520">
    <property type="entry name" value="HHH_5"/>
    <property type="match status" value="1"/>
</dbReference>
<dbReference type="Gene3D" id="1.10.287.610">
    <property type="entry name" value="Helix hairpin bin"/>
    <property type="match status" value="1"/>
</dbReference>
<dbReference type="Gene3D" id="1.10.150.20">
    <property type="entry name" value="5' to 3' exonuclease, C-terminal subdomain"/>
    <property type="match status" value="2"/>
</dbReference>
<evidence type="ECO:0000259" key="16">
    <source>
        <dbReference type="PROSITE" id="PS50172"/>
    </source>
</evidence>
<dbReference type="InterPro" id="IPR012340">
    <property type="entry name" value="NA-bd_OB-fold"/>
</dbReference>
<dbReference type="InterPro" id="IPR010994">
    <property type="entry name" value="RuvA_2-like"/>
</dbReference>
<dbReference type="InterPro" id="IPR004149">
    <property type="entry name" value="Znf_DNAligase_C4"/>
</dbReference>
<feature type="active site" description="N6-AMP-lysine intermediate" evidence="14">
    <location>
        <position position="145"/>
    </location>
</feature>
<keyword evidence="4 14" id="KW-0436">Ligase</keyword>
<keyword evidence="10 14" id="KW-0520">NAD</keyword>
<keyword evidence="6 14" id="KW-0479">Metal-binding</keyword>
<feature type="binding site" evidence="14">
    <location>
        <position position="465"/>
    </location>
    <ligand>
        <name>Zn(2+)</name>
        <dbReference type="ChEBI" id="CHEBI:29105"/>
    </ligand>
</feature>
<feature type="binding site" evidence="14">
    <location>
        <position position="143"/>
    </location>
    <ligand>
        <name>NAD(+)</name>
        <dbReference type="ChEBI" id="CHEBI:57540"/>
    </ligand>
</feature>
<evidence type="ECO:0000256" key="4">
    <source>
        <dbReference type="ARBA" id="ARBA00022598"/>
    </source>
</evidence>
<dbReference type="InterPro" id="IPR003583">
    <property type="entry name" value="Hlx-hairpin-Hlx_DNA-bd_motif"/>
</dbReference>
<feature type="binding site" evidence="14">
    <location>
        <position position="470"/>
    </location>
    <ligand>
        <name>Zn(2+)</name>
        <dbReference type="ChEBI" id="CHEBI:29105"/>
    </ligand>
</feature>
<dbReference type="InterPro" id="IPR001357">
    <property type="entry name" value="BRCT_dom"/>
</dbReference>
<dbReference type="Gene3D" id="2.40.50.140">
    <property type="entry name" value="Nucleic acid-binding proteins"/>
    <property type="match status" value="1"/>
</dbReference>
<dbReference type="Pfam" id="PF12826">
    <property type="entry name" value="HHH_2"/>
    <property type="match status" value="1"/>
</dbReference>
<dbReference type="SMART" id="SM00532">
    <property type="entry name" value="LIGANc"/>
    <property type="match status" value="1"/>
</dbReference>
<dbReference type="Gene3D" id="3.30.470.30">
    <property type="entry name" value="DNA ligase/mRNA capping enzyme"/>
    <property type="match status" value="1"/>
</dbReference>
<proteinExistence type="inferred from homology"/>
<accession>A0A521CG91</accession>
<evidence type="ECO:0000256" key="7">
    <source>
        <dbReference type="ARBA" id="ARBA00022763"/>
    </source>
</evidence>
<dbReference type="SMART" id="SM00278">
    <property type="entry name" value="HhH1"/>
    <property type="match status" value="4"/>
</dbReference>
<dbReference type="InterPro" id="IPR041663">
    <property type="entry name" value="DisA/LigA_HHH"/>
</dbReference>
<dbReference type="AlphaFoldDB" id="A0A521CG91"/>
<keyword evidence="7 14" id="KW-0227">DNA damage</keyword>
<dbReference type="Pfam" id="PF03120">
    <property type="entry name" value="OB_DNA_ligase"/>
    <property type="match status" value="1"/>
</dbReference>
<dbReference type="EMBL" id="FXTH01000006">
    <property type="protein sequence ID" value="SMO58454.1"/>
    <property type="molecule type" value="Genomic_DNA"/>
</dbReference>
<evidence type="ECO:0000256" key="1">
    <source>
        <dbReference type="ARBA" id="ARBA00004067"/>
    </source>
</evidence>
<evidence type="ECO:0000256" key="11">
    <source>
        <dbReference type="ARBA" id="ARBA00023204"/>
    </source>
</evidence>
<evidence type="ECO:0000256" key="14">
    <source>
        <dbReference type="HAMAP-Rule" id="MF_01588"/>
    </source>
</evidence>
<evidence type="ECO:0000256" key="15">
    <source>
        <dbReference type="RuleBase" id="RU000618"/>
    </source>
</evidence>
<dbReference type="InterPro" id="IPR013840">
    <property type="entry name" value="DNAligase_N"/>
</dbReference>
<evidence type="ECO:0000256" key="12">
    <source>
        <dbReference type="ARBA" id="ARBA00034005"/>
    </source>
</evidence>
<sequence>MGRSLNVVNLEKSPEKATEKLLGITADEIESREEAADLAASLRKVISYHDHRYYVMNDPVISDSEYDRLFHLLEDVEDRWPDLVTSTSPTQRIGEKVSGEFPEVDHLTPMLSLDNSYDLEDLEDFDKRVRKLIGKKKVNYTVEPKLDGAGISLVYEDDKFVRGATRGDGRKGEDITHNLRVLRSIPLKINISELGISRVEIRGEVLIEKQEFKQLNKQREGRGESLLANPRNAAAGSLRLQDPEEVARRKLSAWIYQISYAEDAGGREVLASQFETQEQVIATLHKLGFKTPSEHLESTESAEQLLDICKDWEERREEFPYEIDGVVIKVNDLKLYDELGLTSHHPRWAIAYKFRARQATTKLMGVHFQVGRTGTITPVAELDPVEVGGVSISSATLHNEDYINNRDIQLNDTVLLERAGDVIPYIVKPIKEHRHGNTQKIRFPRECPSCGSALVRPEGEASWRCVNASCPAQAKQRIKHYVSKQAMDIDGLGAKIVEQFYEKGLLQTIPDLYDLDYDKIRQMEGFGEKSVSNLKKAVDASRGRPIRRLIYALSIPMVGADTARTLAESIECVTDLESSSREDLMKLNDIGSAVAESVQHFFDRKENIGMIKNLEAAGVQVCKSKEEREKKDTLAGLTFVFTGALESYTREEAKELVERRGGRAVGSISSKVDYLVQGTEPGSKLDEARDKGIPVIDEEKFLELLNE</sequence>
<name>A0A521CG91_9BACT</name>
<reference evidence="17 18" key="1">
    <citation type="submission" date="2017-05" db="EMBL/GenBank/DDBJ databases">
        <authorList>
            <person name="Varghese N."/>
            <person name="Submissions S."/>
        </authorList>
    </citation>
    <scope>NUCLEOTIDE SEQUENCE [LARGE SCALE GENOMIC DNA]</scope>
    <source>
        <strain evidence="17 18">DSM 21194</strain>
    </source>
</reference>
<feature type="binding site" evidence="14">
    <location>
        <position position="329"/>
    </location>
    <ligand>
        <name>NAD(+)</name>
        <dbReference type="ChEBI" id="CHEBI:57540"/>
    </ligand>
</feature>
<keyword evidence="8 14" id="KW-0862">Zinc</keyword>
<comment type="similarity">
    <text evidence="13 14">Belongs to the NAD-dependent DNA ligase family. LigA subfamily.</text>
</comment>
<keyword evidence="14" id="KW-0464">Manganese</keyword>
<keyword evidence="18" id="KW-1185">Reference proteome</keyword>
<evidence type="ECO:0000256" key="9">
    <source>
        <dbReference type="ARBA" id="ARBA00022842"/>
    </source>
</evidence>
<dbReference type="InterPro" id="IPR033136">
    <property type="entry name" value="DNA_ligase_CS"/>
</dbReference>
<evidence type="ECO:0000256" key="10">
    <source>
        <dbReference type="ARBA" id="ARBA00023027"/>
    </source>
</evidence>
<dbReference type="GO" id="GO:0006260">
    <property type="term" value="P:DNA replication"/>
    <property type="evidence" value="ECO:0007669"/>
    <property type="project" value="UniProtKB-KW"/>
</dbReference>
<dbReference type="SUPFAM" id="SSF56091">
    <property type="entry name" value="DNA ligase/mRNA capping enzyme, catalytic domain"/>
    <property type="match status" value="1"/>
</dbReference>
<evidence type="ECO:0000256" key="5">
    <source>
        <dbReference type="ARBA" id="ARBA00022705"/>
    </source>
</evidence>
<dbReference type="InterPro" id="IPR018239">
    <property type="entry name" value="DNA_ligase_AS"/>
</dbReference>
<dbReference type="PROSITE" id="PS01055">
    <property type="entry name" value="DNA_LIGASE_N1"/>
    <property type="match status" value="1"/>
</dbReference>
<dbReference type="PIRSF" id="PIRSF001604">
    <property type="entry name" value="LigA"/>
    <property type="match status" value="1"/>
</dbReference>
<dbReference type="CDD" id="cd00114">
    <property type="entry name" value="LIGANc"/>
    <property type="match status" value="1"/>
</dbReference>
<dbReference type="OrthoDB" id="9759736at2"/>
<dbReference type="InterPro" id="IPR004150">
    <property type="entry name" value="NAD_DNA_ligase_OB"/>
</dbReference>
<dbReference type="NCBIfam" id="TIGR00575">
    <property type="entry name" value="dnlj"/>
    <property type="match status" value="1"/>
</dbReference>
<evidence type="ECO:0000256" key="3">
    <source>
        <dbReference type="ARBA" id="ARBA00013308"/>
    </source>
</evidence>
<dbReference type="InterPro" id="IPR001679">
    <property type="entry name" value="DNA_ligase"/>
</dbReference>
<dbReference type="CDD" id="cd17748">
    <property type="entry name" value="BRCT_DNA_ligase_like"/>
    <property type="match status" value="1"/>
</dbReference>
<dbReference type="EC" id="6.5.1.2" evidence="2 14"/>
<evidence type="ECO:0000256" key="6">
    <source>
        <dbReference type="ARBA" id="ARBA00022723"/>
    </source>
</evidence>
<evidence type="ECO:0000313" key="17">
    <source>
        <dbReference type="EMBL" id="SMO58454.1"/>
    </source>
</evidence>
<dbReference type="GO" id="GO:0046872">
    <property type="term" value="F:metal ion binding"/>
    <property type="evidence" value="ECO:0007669"/>
    <property type="project" value="UniProtKB-KW"/>
</dbReference>
<gene>
    <name evidence="14" type="primary">ligA</name>
    <name evidence="17" type="ORF">SAMN06265218_10637</name>
</gene>
<dbReference type="Proteomes" id="UP000317593">
    <property type="component" value="Unassembled WGS sequence"/>
</dbReference>
<feature type="binding site" evidence="14">
    <location>
        <position position="204"/>
    </location>
    <ligand>
        <name>NAD(+)</name>
        <dbReference type="ChEBI" id="CHEBI:57540"/>
    </ligand>
</feature>
<evidence type="ECO:0000256" key="13">
    <source>
        <dbReference type="ARBA" id="ARBA00060881"/>
    </source>
</evidence>
<dbReference type="SUPFAM" id="SSF50249">
    <property type="entry name" value="Nucleic acid-binding proteins"/>
    <property type="match status" value="1"/>
</dbReference>
<organism evidence="17 18">
    <name type="scientific">Fodinibius sediminis</name>
    <dbReference type="NCBI Taxonomy" id="1214077"/>
    <lineage>
        <taxon>Bacteria</taxon>
        <taxon>Pseudomonadati</taxon>
        <taxon>Balneolota</taxon>
        <taxon>Balneolia</taxon>
        <taxon>Balneolales</taxon>
        <taxon>Balneolaceae</taxon>
        <taxon>Fodinibius</taxon>
    </lineage>
</organism>
<keyword evidence="5 14" id="KW-0235">DNA replication</keyword>
<comment type="cofactor">
    <cofactor evidence="14">
        <name>Mg(2+)</name>
        <dbReference type="ChEBI" id="CHEBI:18420"/>
    </cofactor>
    <cofactor evidence="14">
        <name>Mn(2+)</name>
        <dbReference type="ChEBI" id="CHEBI:29035"/>
    </cofactor>
</comment>
<dbReference type="GO" id="GO:0005829">
    <property type="term" value="C:cytosol"/>
    <property type="evidence" value="ECO:0007669"/>
    <property type="project" value="TreeGrafter"/>
</dbReference>
<comment type="function">
    <text evidence="1 14">DNA ligase that catalyzes the formation of phosphodiester linkages between 5'-phosphoryl and 3'-hydroxyl groups in double-stranded DNA using NAD as a coenzyme and as the energy source for the reaction. It is essential for DNA replication and repair of damaged DNA.</text>
</comment>
<feature type="binding site" evidence="14">
    <location>
        <position position="447"/>
    </location>
    <ligand>
        <name>Zn(2+)</name>
        <dbReference type="ChEBI" id="CHEBI:29105"/>
    </ligand>
</feature>
<feature type="binding site" evidence="14">
    <location>
        <position position="353"/>
    </location>
    <ligand>
        <name>NAD(+)</name>
        <dbReference type="ChEBI" id="CHEBI:57540"/>
    </ligand>
</feature>
<keyword evidence="11 14" id="KW-0234">DNA repair</keyword>
<dbReference type="HAMAP" id="MF_01588">
    <property type="entry name" value="DNA_ligase_A"/>
    <property type="match status" value="1"/>
</dbReference>
<dbReference type="SMART" id="SM00292">
    <property type="entry name" value="BRCT"/>
    <property type="match status" value="1"/>
</dbReference>
<dbReference type="InterPro" id="IPR013839">
    <property type="entry name" value="DNAligase_adenylation"/>
</dbReference>
<keyword evidence="9 14" id="KW-0460">Magnesium</keyword>
<protein>
    <recommendedName>
        <fullName evidence="3 14">DNA ligase</fullName>
        <ecNumber evidence="2 14">6.5.1.2</ecNumber>
    </recommendedName>
    <alternativeName>
        <fullName evidence="14">Polydeoxyribonucleotide synthase [NAD(+)]</fullName>
    </alternativeName>
</protein>
<dbReference type="PROSITE" id="PS01056">
    <property type="entry name" value="DNA_LIGASE_N2"/>
    <property type="match status" value="1"/>
</dbReference>
<dbReference type="FunFam" id="2.40.50.140:FF:000012">
    <property type="entry name" value="DNA ligase"/>
    <property type="match status" value="1"/>
</dbReference>
<feature type="domain" description="BRCT" evidence="16">
    <location>
        <begin position="629"/>
        <end position="707"/>
    </location>
</feature>
<evidence type="ECO:0000313" key="18">
    <source>
        <dbReference type="Proteomes" id="UP000317593"/>
    </source>
</evidence>
<dbReference type="GO" id="GO:0003911">
    <property type="term" value="F:DNA ligase (NAD+) activity"/>
    <property type="evidence" value="ECO:0007669"/>
    <property type="project" value="UniProtKB-UniRule"/>
</dbReference>
<dbReference type="GO" id="GO:0006281">
    <property type="term" value="P:DNA repair"/>
    <property type="evidence" value="ECO:0007669"/>
    <property type="project" value="UniProtKB-KW"/>
</dbReference>
<comment type="catalytic activity">
    <reaction evidence="12 14 15">
        <text>NAD(+) + (deoxyribonucleotide)n-3'-hydroxyl + 5'-phospho-(deoxyribonucleotide)m = (deoxyribonucleotide)n+m + AMP + beta-nicotinamide D-nucleotide.</text>
        <dbReference type="EC" id="6.5.1.2"/>
    </reaction>
</comment>
<feature type="binding site" evidence="14">
    <location>
        <position position="166"/>
    </location>
    <ligand>
        <name>NAD(+)</name>
        <dbReference type="ChEBI" id="CHEBI:57540"/>
    </ligand>
</feature>
<dbReference type="PANTHER" id="PTHR23389">
    <property type="entry name" value="CHROMOSOME TRANSMISSION FIDELITY FACTOR 18"/>
    <property type="match status" value="1"/>
</dbReference>
<dbReference type="NCBIfam" id="NF005932">
    <property type="entry name" value="PRK07956.1"/>
    <property type="match status" value="1"/>
</dbReference>
<dbReference type="SUPFAM" id="SSF47781">
    <property type="entry name" value="RuvA domain 2-like"/>
    <property type="match status" value="1"/>
</dbReference>
<feature type="binding site" evidence="14">
    <location>
        <begin position="63"/>
        <end position="67"/>
    </location>
    <ligand>
        <name>NAD(+)</name>
        <dbReference type="ChEBI" id="CHEBI:57540"/>
    </ligand>
</feature>
<feature type="binding site" evidence="14">
    <location>
        <position position="450"/>
    </location>
    <ligand>
        <name>Zn(2+)</name>
        <dbReference type="ChEBI" id="CHEBI:29105"/>
    </ligand>
</feature>
<dbReference type="Pfam" id="PF01653">
    <property type="entry name" value="DNA_ligase_aden"/>
    <property type="match status" value="1"/>
</dbReference>
<dbReference type="InterPro" id="IPR036420">
    <property type="entry name" value="BRCT_dom_sf"/>
</dbReference>
<dbReference type="PROSITE" id="PS50172">
    <property type="entry name" value="BRCT"/>
    <property type="match status" value="1"/>
</dbReference>
<dbReference type="SUPFAM" id="SSF52113">
    <property type="entry name" value="BRCT domain"/>
    <property type="match status" value="1"/>
</dbReference>
<dbReference type="Gene3D" id="6.20.10.30">
    <property type="match status" value="1"/>
</dbReference>
<evidence type="ECO:0000256" key="2">
    <source>
        <dbReference type="ARBA" id="ARBA00012722"/>
    </source>
</evidence>
<feature type="binding site" evidence="14">
    <location>
        <begin position="112"/>
        <end position="113"/>
    </location>
    <ligand>
        <name>NAD(+)</name>
        <dbReference type="ChEBI" id="CHEBI:57540"/>
    </ligand>
</feature>